<comment type="caution">
    <text evidence="2">The sequence shown here is derived from an EMBL/GenBank/DDBJ whole genome shotgun (WGS) entry which is preliminary data.</text>
</comment>
<gene>
    <name evidence="2" type="ORF">JHL17_04525</name>
</gene>
<protein>
    <submittedName>
        <fullName evidence="2">IS4 family transposase</fullName>
    </submittedName>
</protein>
<dbReference type="PANTHER" id="PTHR37319:SF1">
    <property type="entry name" value="TRANSPOSASE TN5 DIMERISATION DOMAIN-CONTAINING PROTEIN"/>
    <property type="match status" value="1"/>
</dbReference>
<organism evidence="2 3">
    <name type="scientific">Azospirillum endophyticum</name>
    <dbReference type="NCBI Taxonomy" id="2800326"/>
    <lineage>
        <taxon>Bacteria</taxon>
        <taxon>Pseudomonadati</taxon>
        <taxon>Pseudomonadota</taxon>
        <taxon>Alphaproteobacteria</taxon>
        <taxon>Rhodospirillales</taxon>
        <taxon>Azospirillaceae</taxon>
        <taxon>Azospirillum</taxon>
    </lineage>
</organism>
<dbReference type="InterPro" id="IPR047768">
    <property type="entry name" value="Tn5p-like"/>
</dbReference>
<dbReference type="PANTHER" id="PTHR37319">
    <property type="entry name" value="TRANSPOSASE"/>
    <property type="match status" value="1"/>
</dbReference>
<keyword evidence="3" id="KW-1185">Reference proteome</keyword>
<evidence type="ECO:0000313" key="2">
    <source>
        <dbReference type="EMBL" id="MBK1836669.1"/>
    </source>
</evidence>
<dbReference type="Gene3D" id="1.10.740.10">
    <property type="entry name" value="Transferase Inhibitor Protein From Tn5, Chain"/>
    <property type="match status" value="1"/>
</dbReference>
<evidence type="ECO:0000259" key="1">
    <source>
        <dbReference type="Pfam" id="PF01609"/>
    </source>
</evidence>
<accession>A0ABS1EZS8</accession>
<sequence>MVECSTVCLRRLAENRVEEMRFGRWLANPKVRLAAMERELNEQIGPRVAGLHVLAIQDTSEINYQAHARRTRGLGTVGNGRDRGLFVHPVLAVDAESGACLGLVGTQVYARTEAAAANYRDLPIESKESLRWLRGALTAKRALGQARQVTVIADRESDIYEEWDRLPGPGFDLLTRACRDRALSGGGKLFTAADAWPVAGRLELELPARPGKRTERTATVEVRYGVVTVKRPKHGSDPSAAPTVTLRLVEVREAAAPPGEEPVHWRLLTTHAVDSLQDALRIVQWYRRRWLIEQLFRTLKSQGLDVESSQVESAEALKRLIVLALLAATHILQLLGVRDGLMIRPLDDVFAAGQSGVLTALLPSLEGRTAARKNPHPPHTLAWATWIVARLGGWDGYPKSAPPGPITIARGYARFSTLCEGAALAKYLC</sequence>
<proteinExistence type="predicted"/>
<dbReference type="InterPro" id="IPR054836">
    <property type="entry name" value="Tn5_transposase"/>
</dbReference>
<evidence type="ECO:0000313" key="3">
    <source>
        <dbReference type="Proteomes" id="UP000652760"/>
    </source>
</evidence>
<reference evidence="3" key="1">
    <citation type="submission" date="2021-01" db="EMBL/GenBank/DDBJ databases">
        <title>Genome public.</title>
        <authorList>
            <person name="Liu C."/>
            <person name="Sun Q."/>
        </authorList>
    </citation>
    <scope>NUCLEOTIDE SEQUENCE [LARGE SCALE GENOMIC DNA]</scope>
    <source>
        <strain evidence="3">YIM B02556</strain>
    </source>
</reference>
<dbReference type="RefSeq" id="WP_200190865.1">
    <property type="nucleotide sequence ID" value="NZ_JAENHM010000017.1"/>
</dbReference>
<dbReference type="InterPro" id="IPR002559">
    <property type="entry name" value="Transposase_11"/>
</dbReference>
<dbReference type="Pfam" id="PF01609">
    <property type="entry name" value="DDE_Tnp_1"/>
    <property type="match status" value="1"/>
</dbReference>
<dbReference type="EMBL" id="JAENHM010000017">
    <property type="protein sequence ID" value="MBK1836669.1"/>
    <property type="molecule type" value="Genomic_DNA"/>
</dbReference>
<name>A0ABS1EZS8_9PROT</name>
<dbReference type="Proteomes" id="UP000652760">
    <property type="component" value="Unassembled WGS sequence"/>
</dbReference>
<dbReference type="InterPro" id="IPR012337">
    <property type="entry name" value="RNaseH-like_sf"/>
</dbReference>
<dbReference type="SUPFAM" id="SSF53098">
    <property type="entry name" value="Ribonuclease H-like"/>
    <property type="match status" value="1"/>
</dbReference>
<dbReference type="NCBIfam" id="NF033590">
    <property type="entry name" value="transpos_IS4_3"/>
    <property type="match status" value="1"/>
</dbReference>
<dbReference type="Gene3D" id="3.90.350.10">
    <property type="entry name" value="Transposase Inhibitor Protein From Tn5, Chain A, domain 1"/>
    <property type="match status" value="1"/>
</dbReference>
<feature type="domain" description="Transposase IS4-like" evidence="1">
    <location>
        <begin position="147"/>
        <end position="328"/>
    </location>
</feature>
<dbReference type="InterPro" id="IPR014737">
    <property type="entry name" value="Transposase_Tn5-like_C"/>
</dbReference>